<dbReference type="CDD" id="cd12148">
    <property type="entry name" value="fungal_TF_MHR"/>
    <property type="match status" value="1"/>
</dbReference>
<feature type="compositionally biased region" description="Low complexity" evidence="16">
    <location>
        <begin position="172"/>
        <end position="189"/>
    </location>
</feature>
<dbReference type="InterPro" id="IPR011059">
    <property type="entry name" value="Metal-dep_hydrolase_composite"/>
</dbReference>
<dbReference type="GO" id="GO:0003677">
    <property type="term" value="F:DNA binding"/>
    <property type="evidence" value="ECO:0007669"/>
    <property type="project" value="UniProtKB-KW"/>
</dbReference>
<keyword evidence="8" id="KW-0805">Transcription regulation</keyword>
<protein>
    <recommendedName>
        <fullName evidence="14">Probable guanine deaminase</fullName>
        <ecNumber evidence="4">3.5.4.3</ecNumber>
    </recommendedName>
    <alternativeName>
        <fullName evidence="15">Guanine aminohydrolase</fullName>
    </alternativeName>
</protein>
<keyword evidence="19" id="KW-1185">Reference proteome</keyword>
<dbReference type="EC" id="3.5.4.3" evidence="4"/>
<dbReference type="UniPathway" id="UPA00603">
    <property type="reaction ID" value="UER00660"/>
</dbReference>
<evidence type="ECO:0000256" key="10">
    <source>
        <dbReference type="ARBA" id="ARBA00023163"/>
    </source>
</evidence>
<evidence type="ECO:0000256" key="15">
    <source>
        <dbReference type="ARBA" id="ARBA00083147"/>
    </source>
</evidence>
<accession>A0A5N6DCC5</accession>
<feature type="domain" description="Zn(2)-C6 fungal-type" evidence="17">
    <location>
        <begin position="72"/>
        <end position="102"/>
    </location>
</feature>
<proteinExistence type="inferred from homology"/>
<evidence type="ECO:0000313" key="19">
    <source>
        <dbReference type="Proteomes" id="UP000326532"/>
    </source>
</evidence>
<keyword evidence="10" id="KW-0804">Transcription</keyword>
<evidence type="ECO:0000256" key="2">
    <source>
        <dbReference type="ARBA" id="ARBA00004984"/>
    </source>
</evidence>
<comment type="cofactor">
    <cofactor evidence="1">
        <name>Zn(2+)</name>
        <dbReference type="ChEBI" id="CHEBI:29105"/>
    </cofactor>
</comment>
<evidence type="ECO:0000256" key="7">
    <source>
        <dbReference type="ARBA" id="ARBA00022833"/>
    </source>
</evidence>
<dbReference type="Pfam" id="PF04082">
    <property type="entry name" value="Fungal_trans"/>
    <property type="match status" value="1"/>
</dbReference>
<dbReference type="PROSITE" id="PS50048">
    <property type="entry name" value="ZN2_CY6_FUNGAL_2"/>
    <property type="match status" value="1"/>
</dbReference>
<keyword evidence="5" id="KW-0479">Metal-binding</keyword>
<dbReference type="VEuPathDB" id="FungiDB:BDV34DRAFT_215308"/>
<dbReference type="GO" id="GO:0008892">
    <property type="term" value="F:guanine deaminase activity"/>
    <property type="evidence" value="ECO:0007669"/>
    <property type="project" value="UniProtKB-EC"/>
</dbReference>
<evidence type="ECO:0000259" key="17">
    <source>
        <dbReference type="PROSITE" id="PS50048"/>
    </source>
</evidence>
<keyword evidence="6" id="KW-0378">Hydrolase</keyword>
<dbReference type="PROSITE" id="PS00463">
    <property type="entry name" value="ZN2_CY6_FUNGAL_1"/>
    <property type="match status" value="1"/>
</dbReference>
<dbReference type="Gene3D" id="2.30.40.10">
    <property type="entry name" value="Urease, subunit C, domain 1"/>
    <property type="match status" value="1"/>
</dbReference>
<dbReference type="GO" id="GO:0008270">
    <property type="term" value="F:zinc ion binding"/>
    <property type="evidence" value="ECO:0007669"/>
    <property type="project" value="InterPro"/>
</dbReference>
<evidence type="ECO:0000256" key="8">
    <source>
        <dbReference type="ARBA" id="ARBA00023015"/>
    </source>
</evidence>
<name>A0A5N6DCC5_ASPPA</name>
<dbReference type="PANTHER" id="PTHR11271">
    <property type="entry name" value="GUANINE DEAMINASE"/>
    <property type="match status" value="1"/>
</dbReference>
<evidence type="ECO:0000256" key="3">
    <source>
        <dbReference type="ARBA" id="ARBA00006745"/>
    </source>
</evidence>
<dbReference type="AlphaFoldDB" id="A0A5N6DCC5"/>
<feature type="region of interest" description="Disordered" evidence="16">
    <location>
        <begin position="1"/>
        <end position="68"/>
    </location>
</feature>
<dbReference type="FunFam" id="4.10.240.10:FF:000019">
    <property type="entry name" value="C6 transcription factor, putative"/>
    <property type="match status" value="1"/>
</dbReference>
<evidence type="ECO:0000256" key="16">
    <source>
        <dbReference type="SAM" id="MobiDB-lite"/>
    </source>
</evidence>
<dbReference type="SUPFAM" id="SSF57701">
    <property type="entry name" value="Zn2/Cys6 DNA-binding domain"/>
    <property type="match status" value="1"/>
</dbReference>
<gene>
    <name evidence="18" type="ORF">BDV34DRAFT_215308</name>
</gene>
<keyword evidence="11" id="KW-0539">Nucleus</keyword>
<evidence type="ECO:0000256" key="13">
    <source>
        <dbReference type="ARBA" id="ARBA00056079"/>
    </source>
</evidence>
<evidence type="ECO:0000256" key="14">
    <source>
        <dbReference type="ARBA" id="ARBA00069860"/>
    </source>
</evidence>
<comment type="similarity">
    <text evidence="3">Belongs to the metallo-dependent hydrolases superfamily. ATZ/TRZ family.</text>
</comment>
<evidence type="ECO:0000256" key="6">
    <source>
        <dbReference type="ARBA" id="ARBA00022801"/>
    </source>
</evidence>
<dbReference type="Gene3D" id="3.20.20.140">
    <property type="entry name" value="Metal-dependent hydrolases"/>
    <property type="match status" value="1"/>
</dbReference>
<dbReference type="EMBL" id="ML735001">
    <property type="protein sequence ID" value="KAB8202649.1"/>
    <property type="molecule type" value="Genomic_DNA"/>
</dbReference>
<dbReference type="InterPro" id="IPR006680">
    <property type="entry name" value="Amidohydro-rel"/>
</dbReference>
<sequence length="1159" mass="129022">MTNRDPEFRHQLGKFRLDSSLSSHVSTPPPSVLHHETSPLSQPPSLTTPTSLQPPQTPSHTSHHRSKRVSTACDFCRKRKKKCDFRYPNCSACTRAGVRCTIPPPGPQVASASVPRDQLENLQNRVRWLEDVLRRKTGLSVADRPTGSALDGEGDLDWYQVPTVLMGRDNSHSTTSATVSASSPTDSSAVGAELPNVGEIFRDQLENRRPSVARPVASAPRVLRLASLEDAERVASQYFDGIGYQYPFLHRHDFFAQLRRIYTGDVPPPDVLYTYHITIAIAMLISNADSTQANEYYRASQETLSLSLQNEDLSAVRALLSLALWTMFSTNGPSVWHVLGSALRLATSLGLHKPRNASSVVEDEMSKRAFWSLYNLDRLVASTLARPLGIADEDISVSLPREFNDDWSEAPGASAMTIPVQVVRLRRIFSRIYRYLYNNHPPPPPAEVSLTLLHFRQELDDWRRNAPVYPPALLYSTSYYDYLYATTLLLMHRPSPRNPTPDATSIVSCGDASIQVIRSYWDSYSVGKLKWIWLTLSQIYFAGITILWCLNQNFLSVRDGHPAAWQPNDQMMRRAIQAVVVVLEEFGKRRPGVERLAETFRHHSTVIFSHLAYQQEQIHSQPQTQPPLQPQLQQQNVLMAPPVPMAATLDDVLLVDGSGNVPLIDAQLADELFYSYDWFQEEMATFYTLNTYTDPHNTTTTMTTTTKTTQAFHGTLIHSKDPQTLEILPNTLLIISATGQIQSLHPSTNPTDIPTLLTQANHNPDTTPITTLAATEFLIPGFIDTHTHAPQWSQRGLGRGIDLLTWLEKITFAHEAKLSDPIYAKQLYRAAVQGSLKQGITTACYYGSRHKDASIIMAETCLAIGQRALIGKCNMNRHAPDWYVDASVDESVSDTVEFIAKVKELDGDTGLVTPVITPRFAITCDEHLLSQLGTLVKQNPGIPVQTHFNESHGEVNFTRDLFPQFKNETELYDNYGLLTNRTILAHAIYPQPEEFPRLKELDCGVAHCPIPNTTMDEFMIAPVREYLSRGIKVGLGTDCGGGYSSSMLDVMRAAFMVSVAKQTETEGKDAPLSVAESFYLATLGGARVAGLEDRVGRFALGLEFDACLVRTGVAEGIMAPVEEEDGVEGIFEKFLMTGDDRNIVRVWVRGREVKGSSSA</sequence>
<dbReference type="PANTHER" id="PTHR11271:SF49">
    <property type="entry name" value="GUANINE DEAMINASE"/>
    <property type="match status" value="1"/>
</dbReference>
<feature type="compositionally biased region" description="Basic and acidic residues" evidence="16">
    <location>
        <begin position="1"/>
        <end position="10"/>
    </location>
</feature>
<evidence type="ECO:0000256" key="12">
    <source>
        <dbReference type="ARBA" id="ARBA00051148"/>
    </source>
</evidence>
<dbReference type="InterPro" id="IPR001138">
    <property type="entry name" value="Zn2Cys6_DnaBD"/>
</dbReference>
<comment type="pathway">
    <text evidence="2">Purine metabolism; guanine degradation; xanthine from guanine: step 1/1.</text>
</comment>
<keyword evidence="7" id="KW-0862">Zinc</keyword>
<dbReference type="GO" id="GO:0009893">
    <property type="term" value="P:positive regulation of metabolic process"/>
    <property type="evidence" value="ECO:0007669"/>
    <property type="project" value="UniProtKB-ARBA"/>
</dbReference>
<dbReference type="InterPro" id="IPR007219">
    <property type="entry name" value="XnlR_reg_dom"/>
</dbReference>
<comment type="catalytic activity">
    <reaction evidence="12">
        <text>guanine + H2O + H(+) = xanthine + NH4(+)</text>
        <dbReference type="Rhea" id="RHEA:14665"/>
        <dbReference type="ChEBI" id="CHEBI:15377"/>
        <dbReference type="ChEBI" id="CHEBI:15378"/>
        <dbReference type="ChEBI" id="CHEBI:16235"/>
        <dbReference type="ChEBI" id="CHEBI:17712"/>
        <dbReference type="ChEBI" id="CHEBI:28938"/>
        <dbReference type="EC" id="3.5.4.3"/>
    </reaction>
</comment>
<reference evidence="18 19" key="1">
    <citation type="submission" date="2019-04" db="EMBL/GenBank/DDBJ databases">
        <title>Fungal friends and foes A comparative genomics study of 23 Aspergillus species from section Flavi.</title>
        <authorList>
            <consortium name="DOE Joint Genome Institute"/>
            <person name="Kjaerbolling I."/>
            <person name="Vesth T.C."/>
            <person name="Frisvad J.C."/>
            <person name="Nybo J.L."/>
            <person name="Theobald S."/>
            <person name="Kildgaard S."/>
            <person name="Petersen T.I."/>
            <person name="Kuo A."/>
            <person name="Sato A."/>
            <person name="Lyhne E.K."/>
            <person name="Kogle M.E."/>
            <person name="Wiebenga A."/>
            <person name="Kun R.S."/>
            <person name="Lubbers R.J."/>
            <person name="Makela M.R."/>
            <person name="Barry K."/>
            <person name="Chovatia M."/>
            <person name="Clum A."/>
            <person name="Daum C."/>
            <person name="Haridas S."/>
            <person name="He G."/>
            <person name="LaButti K."/>
            <person name="Lipzen A."/>
            <person name="Mondo S."/>
            <person name="Pangilinan J."/>
            <person name="Riley R."/>
            <person name="Salamov A."/>
            <person name="Simmons B.A."/>
            <person name="Magnuson J.K."/>
            <person name="Henrissat B."/>
            <person name="Mortensen U.H."/>
            <person name="Larsen T.O."/>
            <person name="De vries R.P."/>
            <person name="Grigoriev I.V."/>
            <person name="Machida M."/>
            <person name="Baker S.E."/>
            <person name="Andersen M.R."/>
        </authorList>
    </citation>
    <scope>NUCLEOTIDE SEQUENCE [LARGE SCALE GENOMIC DNA]</scope>
    <source>
        <strain evidence="18 19">CBS 117618</strain>
    </source>
</reference>
<dbReference type="GO" id="GO:0006351">
    <property type="term" value="P:DNA-templated transcription"/>
    <property type="evidence" value="ECO:0007669"/>
    <property type="project" value="InterPro"/>
</dbReference>
<evidence type="ECO:0000256" key="5">
    <source>
        <dbReference type="ARBA" id="ARBA00022723"/>
    </source>
</evidence>
<dbReference type="Pfam" id="PF01979">
    <property type="entry name" value="Amidohydro_1"/>
    <property type="match status" value="1"/>
</dbReference>
<dbReference type="GO" id="GO:0000981">
    <property type="term" value="F:DNA-binding transcription factor activity, RNA polymerase II-specific"/>
    <property type="evidence" value="ECO:0007669"/>
    <property type="project" value="InterPro"/>
</dbReference>
<evidence type="ECO:0000256" key="4">
    <source>
        <dbReference type="ARBA" id="ARBA00012781"/>
    </source>
</evidence>
<evidence type="ECO:0000313" key="18">
    <source>
        <dbReference type="EMBL" id="KAB8202649.1"/>
    </source>
</evidence>
<dbReference type="Gene3D" id="4.10.240.10">
    <property type="entry name" value="Zn(2)-C6 fungal-type DNA-binding domain"/>
    <property type="match status" value="1"/>
</dbReference>
<feature type="compositionally biased region" description="Low complexity" evidence="16">
    <location>
        <begin position="38"/>
        <end position="60"/>
    </location>
</feature>
<dbReference type="GO" id="GO:0005829">
    <property type="term" value="C:cytosol"/>
    <property type="evidence" value="ECO:0007669"/>
    <property type="project" value="TreeGrafter"/>
</dbReference>
<dbReference type="GO" id="GO:0006147">
    <property type="term" value="P:guanine catabolic process"/>
    <property type="evidence" value="ECO:0007669"/>
    <property type="project" value="UniProtKB-UniPathway"/>
</dbReference>
<evidence type="ECO:0000256" key="1">
    <source>
        <dbReference type="ARBA" id="ARBA00001947"/>
    </source>
</evidence>
<dbReference type="SMART" id="SM00066">
    <property type="entry name" value="GAL4"/>
    <property type="match status" value="1"/>
</dbReference>
<comment type="function">
    <text evidence="13">Catalyzes the hydrolytic deamination of guanine, producing xanthine and ammonia.</text>
</comment>
<keyword evidence="9" id="KW-0238">DNA-binding</keyword>
<evidence type="ECO:0000256" key="11">
    <source>
        <dbReference type="ARBA" id="ARBA00023242"/>
    </source>
</evidence>
<dbReference type="InterPro" id="IPR036864">
    <property type="entry name" value="Zn2-C6_fun-type_DNA-bd_sf"/>
</dbReference>
<dbReference type="InterPro" id="IPR051607">
    <property type="entry name" value="Metallo-dep_hydrolases"/>
</dbReference>
<evidence type="ECO:0000256" key="9">
    <source>
        <dbReference type="ARBA" id="ARBA00023125"/>
    </source>
</evidence>
<dbReference type="FunFam" id="3.20.20.140:FF:000022">
    <property type="entry name" value="Guanine deaminase"/>
    <property type="match status" value="1"/>
</dbReference>
<dbReference type="SUPFAM" id="SSF51556">
    <property type="entry name" value="Metallo-dependent hydrolases"/>
    <property type="match status" value="1"/>
</dbReference>
<dbReference type="Proteomes" id="UP000326532">
    <property type="component" value="Unassembled WGS sequence"/>
</dbReference>
<dbReference type="InterPro" id="IPR032466">
    <property type="entry name" value="Metal_Hydrolase"/>
</dbReference>
<dbReference type="Pfam" id="PF00172">
    <property type="entry name" value="Zn_clus"/>
    <property type="match status" value="1"/>
</dbReference>
<dbReference type="CDD" id="cd00067">
    <property type="entry name" value="GAL4"/>
    <property type="match status" value="1"/>
</dbReference>
<organism evidence="18 19">
    <name type="scientific">Aspergillus parasiticus</name>
    <dbReference type="NCBI Taxonomy" id="5067"/>
    <lineage>
        <taxon>Eukaryota</taxon>
        <taxon>Fungi</taxon>
        <taxon>Dikarya</taxon>
        <taxon>Ascomycota</taxon>
        <taxon>Pezizomycotina</taxon>
        <taxon>Eurotiomycetes</taxon>
        <taxon>Eurotiomycetidae</taxon>
        <taxon>Eurotiales</taxon>
        <taxon>Aspergillaceae</taxon>
        <taxon>Aspergillus</taxon>
        <taxon>Aspergillus subgen. Circumdati</taxon>
    </lineage>
</organism>
<feature type="region of interest" description="Disordered" evidence="16">
    <location>
        <begin position="169"/>
        <end position="189"/>
    </location>
</feature>
<dbReference type="SMART" id="SM00906">
    <property type="entry name" value="Fungal_trans"/>
    <property type="match status" value="1"/>
</dbReference>
<dbReference type="OMA" id="SMALYTM"/>